<evidence type="ECO:0000313" key="2">
    <source>
        <dbReference type="EMBL" id="RKN66138.1"/>
    </source>
</evidence>
<sequence>VSDEELATALRLINLRPRKCLGWKSAHEAFMDELSHLA</sequence>
<organism evidence="3 5">
    <name type="scientific">Paenibacillus ginsengarvi</name>
    <dbReference type="NCBI Taxonomy" id="400777"/>
    <lineage>
        <taxon>Bacteria</taxon>
        <taxon>Bacillati</taxon>
        <taxon>Bacillota</taxon>
        <taxon>Bacilli</taxon>
        <taxon>Bacillales</taxon>
        <taxon>Paenibacillaceae</taxon>
        <taxon>Paenibacillus</taxon>
    </lineage>
</organism>
<dbReference type="EMBL" id="RBAH01000034">
    <property type="protein sequence ID" value="RKN66138.1"/>
    <property type="molecule type" value="Genomic_DNA"/>
</dbReference>
<evidence type="ECO:0000313" key="5">
    <source>
        <dbReference type="Proteomes" id="UP000282311"/>
    </source>
</evidence>
<feature type="non-terminal residue" evidence="3">
    <location>
        <position position="1"/>
    </location>
</feature>
<name>A0A3B0CFZ0_9BACL</name>
<keyword evidence="5" id="KW-1185">Reference proteome</keyword>
<reference evidence="3 5" key="1">
    <citation type="journal article" date="2007" name="Int. J. Syst. Evol. Microbiol.">
        <title>Paenibacillus ginsengarvi sp. nov., isolated from soil from ginseng cultivation.</title>
        <authorList>
            <person name="Yoon M.H."/>
            <person name="Ten L.N."/>
            <person name="Im W.T."/>
        </authorList>
    </citation>
    <scope>NUCLEOTIDE SEQUENCE [LARGE SCALE GENOMIC DNA]</scope>
    <source>
        <strain evidence="3 5">KCTC 13059</strain>
    </source>
</reference>
<dbReference type="EMBL" id="RBAH01000037">
    <property type="protein sequence ID" value="RKN65435.1"/>
    <property type="molecule type" value="Genomic_DNA"/>
</dbReference>
<reference evidence="3" key="2">
    <citation type="submission" date="2018-09" db="EMBL/GenBank/DDBJ databases">
        <authorList>
            <person name="Parvin R."/>
            <person name="Begum J.A."/>
            <person name="Chowdhury E.H."/>
            <person name="Islam M.R."/>
            <person name="Harder T."/>
        </authorList>
    </citation>
    <scope>NUCLEOTIDE SEQUENCE</scope>
    <source>
        <strain evidence="3">KCTC 13059</strain>
    </source>
</reference>
<dbReference type="AlphaFoldDB" id="A0A3B0CFZ0"/>
<proteinExistence type="predicted"/>
<comment type="caution">
    <text evidence="3">The sequence shown here is derived from an EMBL/GenBank/DDBJ whole genome shotgun (WGS) entry which is preliminary data.</text>
</comment>
<evidence type="ECO:0000313" key="4">
    <source>
        <dbReference type="EMBL" id="RKN84544.1"/>
    </source>
</evidence>
<protein>
    <submittedName>
        <fullName evidence="3">IS30 family transposase</fullName>
    </submittedName>
</protein>
<accession>A0A3B0CFZ0</accession>
<dbReference type="EMBL" id="RBAH01000008">
    <property type="protein sequence ID" value="RKN84544.1"/>
    <property type="molecule type" value="Genomic_DNA"/>
</dbReference>
<evidence type="ECO:0000313" key="3">
    <source>
        <dbReference type="EMBL" id="RKN83704.1"/>
    </source>
</evidence>
<dbReference type="Proteomes" id="UP000282311">
    <property type="component" value="Unassembled WGS sequence"/>
</dbReference>
<dbReference type="EMBL" id="RBAH01000011">
    <property type="protein sequence ID" value="RKN83704.1"/>
    <property type="molecule type" value="Genomic_DNA"/>
</dbReference>
<evidence type="ECO:0000313" key="1">
    <source>
        <dbReference type="EMBL" id="RKN65435.1"/>
    </source>
</evidence>
<gene>
    <name evidence="4" type="ORF">D7M11_13805</name>
    <name evidence="3" type="ORF">D7M11_15995</name>
    <name evidence="2" type="ORF">D7M11_31570</name>
    <name evidence="1" type="ORF">D7M11_32245</name>
</gene>